<name>A0A5E4ZB19_9BURK</name>
<dbReference type="EMBL" id="CABPRZ010000036">
    <property type="protein sequence ID" value="VVE58226.1"/>
    <property type="molecule type" value="Genomic_DNA"/>
</dbReference>
<protein>
    <submittedName>
        <fullName evidence="1">Uncharacterized protein</fullName>
    </submittedName>
</protein>
<accession>A0A5E4ZB19</accession>
<evidence type="ECO:0000313" key="1">
    <source>
        <dbReference type="EMBL" id="VVE58226.1"/>
    </source>
</evidence>
<dbReference type="AlphaFoldDB" id="A0A5E4ZB19"/>
<sequence length="29" mass="3336">MNTLWDCVLPVLCVASFVPTRVWFRVLGL</sequence>
<evidence type="ECO:0000313" key="2">
    <source>
        <dbReference type="Proteomes" id="UP000414233"/>
    </source>
</evidence>
<organism evidence="1 2">
    <name type="scientific">Pandoraea terrae</name>
    <dbReference type="NCBI Taxonomy" id="1537710"/>
    <lineage>
        <taxon>Bacteria</taxon>
        <taxon>Pseudomonadati</taxon>
        <taxon>Pseudomonadota</taxon>
        <taxon>Betaproteobacteria</taxon>
        <taxon>Burkholderiales</taxon>
        <taxon>Burkholderiaceae</taxon>
        <taxon>Pandoraea</taxon>
    </lineage>
</organism>
<gene>
    <name evidence="1" type="ORF">PTE30175_05203</name>
</gene>
<reference evidence="1 2" key="1">
    <citation type="submission" date="2019-08" db="EMBL/GenBank/DDBJ databases">
        <authorList>
            <person name="Peeters C."/>
        </authorList>
    </citation>
    <scope>NUCLEOTIDE SEQUENCE [LARGE SCALE GENOMIC DNA]</scope>
    <source>
        <strain evidence="1 2">LMG 30175</strain>
    </source>
</reference>
<dbReference type="Proteomes" id="UP000414233">
    <property type="component" value="Unassembled WGS sequence"/>
</dbReference>
<proteinExistence type="predicted"/>
<keyword evidence="2" id="KW-1185">Reference proteome</keyword>